<evidence type="ECO:0000313" key="3">
    <source>
        <dbReference type="Proteomes" id="UP000190042"/>
    </source>
</evidence>
<evidence type="ECO:0000256" key="1">
    <source>
        <dbReference type="SAM" id="MobiDB-lite"/>
    </source>
</evidence>
<proteinExistence type="predicted"/>
<reference evidence="3" key="1">
    <citation type="submission" date="2017-02" db="EMBL/GenBank/DDBJ databases">
        <authorList>
            <person name="Varghese N."/>
            <person name="Submissions S."/>
        </authorList>
    </citation>
    <scope>NUCLEOTIDE SEQUENCE [LARGE SCALE GENOMIC DNA]</scope>
    <source>
        <strain evidence="3">DSM 23966</strain>
    </source>
</reference>
<dbReference type="AlphaFoldDB" id="A0A1T4Y387"/>
<protein>
    <submittedName>
        <fullName evidence="2">Uncharacterized protein</fullName>
    </submittedName>
</protein>
<feature type="region of interest" description="Disordered" evidence="1">
    <location>
        <begin position="60"/>
        <end position="80"/>
    </location>
</feature>
<keyword evidence="3" id="KW-1185">Reference proteome</keyword>
<organism evidence="2 3">
    <name type="scientific">Sporosarcina newyorkensis</name>
    <dbReference type="NCBI Taxonomy" id="759851"/>
    <lineage>
        <taxon>Bacteria</taxon>
        <taxon>Bacillati</taxon>
        <taxon>Bacillota</taxon>
        <taxon>Bacilli</taxon>
        <taxon>Bacillales</taxon>
        <taxon>Caryophanaceae</taxon>
        <taxon>Sporosarcina</taxon>
    </lineage>
</organism>
<dbReference type="Proteomes" id="UP000190042">
    <property type="component" value="Unassembled WGS sequence"/>
</dbReference>
<dbReference type="EMBL" id="FUYJ01000002">
    <property type="protein sequence ID" value="SKA96284.1"/>
    <property type="molecule type" value="Genomic_DNA"/>
</dbReference>
<name>A0A1T4Y387_9BACL</name>
<gene>
    <name evidence="2" type="ORF">SAMN04244570_1795</name>
</gene>
<sequence>MGYILPIQPLQAQQYAERMNNERHNFAYIGRVSPVRLENEESSYWEDILEDENRQQVEQMEERNMKRAPLPLVKRGPVAPNPTQLSPEIAAVVGKGLAVNTYV</sequence>
<dbReference type="RefSeq" id="WP_078817346.1">
    <property type="nucleotide sequence ID" value="NZ_FUYJ01000002.1"/>
</dbReference>
<evidence type="ECO:0000313" key="2">
    <source>
        <dbReference type="EMBL" id="SKA96284.1"/>
    </source>
</evidence>
<accession>A0A1T4Y387</accession>